<evidence type="ECO:0000256" key="1">
    <source>
        <dbReference type="SAM" id="MobiDB-lite"/>
    </source>
</evidence>
<feature type="compositionally biased region" description="Polar residues" evidence="1">
    <location>
        <begin position="356"/>
        <end position="372"/>
    </location>
</feature>
<reference evidence="2 3" key="1">
    <citation type="submission" date="2017-05" db="EMBL/GenBank/DDBJ databases">
        <title>Draft genome sequence of Elsinoe australis.</title>
        <authorList>
            <person name="Cheng Q."/>
        </authorList>
    </citation>
    <scope>NUCLEOTIDE SEQUENCE [LARGE SCALE GENOMIC DNA]</scope>
    <source>
        <strain evidence="2 3">NL1</strain>
    </source>
</reference>
<accession>A0A2P7ZAU7</accession>
<evidence type="ECO:0000313" key="2">
    <source>
        <dbReference type="EMBL" id="PSK45330.1"/>
    </source>
</evidence>
<dbReference type="Proteomes" id="UP000243723">
    <property type="component" value="Unassembled WGS sequence"/>
</dbReference>
<proteinExistence type="predicted"/>
<name>A0A2P7ZAU7_9PEZI</name>
<organism evidence="2 3">
    <name type="scientific">Elsinoe australis</name>
    <dbReference type="NCBI Taxonomy" id="40998"/>
    <lineage>
        <taxon>Eukaryota</taxon>
        <taxon>Fungi</taxon>
        <taxon>Dikarya</taxon>
        <taxon>Ascomycota</taxon>
        <taxon>Pezizomycotina</taxon>
        <taxon>Dothideomycetes</taxon>
        <taxon>Dothideomycetidae</taxon>
        <taxon>Myriangiales</taxon>
        <taxon>Elsinoaceae</taxon>
        <taxon>Elsinoe</taxon>
    </lineage>
</organism>
<dbReference type="EMBL" id="NHZQ01000251">
    <property type="protein sequence ID" value="PSK45330.1"/>
    <property type="molecule type" value="Genomic_DNA"/>
</dbReference>
<keyword evidence="3" id="KW-1185">Reference proteome</keyword>
<dbReference type="AlphaFoldDB" id="A0A2P7ZAU7"/>
<feature type="region of interest" description="Disordered" evidence="1">
    <location>
        <begin position="221"/>
        <end position="381"/>
    </location>
</feature>
<gene>
    <name evidence="2" type="ORF">B9Z65_2470</name>
</gene>
<dbReference type="STRING" id="40998.A0A2P7ZAU7"/>
<sequence>MALDDSNPDAFNVEYVWPSLCPTTMSQYPTTSYCYIAPQSAQMFYWYTPRPSNFCSNETMIATANISMTGPSTVDYSGTILTSPTVYISYHNLTYAYSSGLFSTRLITDTFIPYHPDEISMVCGYRNIEGTMTINYADLVSPVPWSSYGCQPRCFARFDTRCQPVDEVLYPFNPVLDVPPRMSKVLSDLGNPHPEECKFAPSGVGAGGWFDPPRVLRPAEHLLEPKPTTAQSLTLVDPITREPPSPAPTLAAPPQKTADPLGGDDSPPVRPPSPGSTVPGPGPSLSFSTAKPIATPPAVGQIGPDTPPLGHDSQAGAGQGNDPPDNPSPGTPSPGDDPNEVSSQDNGLPGRPSPGNDPTNSLAQVSSPSTGGIDSKPDPKLAVSGPVVVIGRSTMTAGAAPVTVAGHIIFIPQPQITQSAGSILVAKPVVVVDSTTMPLGDLEQVMATAMPELRVAGVQVITQSLLSGTLSSARLVPAMVIAGTKTLLSGDGPITIGGRVLSVASQLNGDGSADGFVIVDGTTVAMKSFEDYVKTAIPNLRDPGIVATTVVVPSSRPSGTNAVVQDIAGWIMSGLAGQPPYNDVATQSSDKGGQGQNKTVEGFKGRASRLGKIKIEMWCLMVLFLGLVNLVI</sequence>
<protein>
    <submittedName>
        <fullName evidence="2">Uncharacterized protein</fullName>
    </submittedName>
</protein>
<dbReference type="OrthoDB" id="3946770at2759"/>
<comment type="caution">
    <text evidence="2">The sequence shown here is derived from an EMBL/GenBank/DDBJ whole genome shotgun (WGS) entry which is preliminary data.</text>
</comment>
<evidence type="ECO:0000313" key="3">
    <source>
        <dbReference type="Proteomes" id="UP000243723"/>
    </source>
</evidence>
<feature type="compositionally biased region" description="Low complexity" evidence="1">
    <location>
        <begin position="275"/>
        <end position="286"/>
    </location>
</feature>